<gene>
    <name evidence="1" type="ORF">NQ176_g3292</name>
</gene>
<accession>A0ACC1NJZ1</accession>
<organism evidence="1 2">
    <name type="scientific">Zarea fungicola</name>
    <dbReference type="NCBI Taxonomy" id="93591"/>
    <lineage>
        <taxon>Eukaryota</taxon>
        <taxon>Fungi</taxon>
        <taxon>Dikarya</taxon>
        <taxon>Ascomycota</taxon>
        <taxon>Pezizomycotina</taxon>
        <taxon>Sordariomycetes</taxon>
        <taxon>Hypocreomycetidae</taxon>
        <taxon>Hypocreales</taxon>
        <taxon>Cordycipitaceae</taxon>
        <taxon>Zarea</taxon>
    </lineage>
</organism>
<comment type="caution">
    <text evidence="1">The sequence shown here is derived from an EMBL/GenBank/DDBJ whole genome shotgun (WGS) entry which is preliminary data.</text>
</comment>
<name>A0ACC1NJZ1_9HYPO</name>
<reference evidence="1" key="1">
    <citation type="submission" date="2022-08" db="EMBL/GenBank/DDBJ databases">
        <title>Genome Sequence of Lecanicillium fungicola.</title>
        <authorList>
            <person name="Buettner E."/>
        </authorList>
    </citation>
    <scope>NUCLEOTIDE SEQUENCE</scope>
    <source>
        <strain evidence="1">Babe33</strain>
    </source>
</reference>
<evidence type="ECO:0000313" key="1">
    <source>
        <dbReference type="EMBL" id="KAJ2979378.1"/>
    </source>
</evidence>
<proteinExistence type="predicted"/>
<dbReference type="Proteomes" id="UP001143910">
    <property type="component" value="Unassembled WGS sequence"/>
</dbReference>
<evidence type="ECO:0000313" key="2">
    <source>
        <dbReference type="Proteomes" id="UP001143910"/>
    </source>
</evidence>
<sequence>MAKPTVVAFPGTWHPGSCMEPFINQLQKLGFSAEAHTLANFNDASKGLSDDENRIRSAIIQQLDKGKDTILILHSWAGIPGSAAISGLDKRTRQNAGEIGGLIGVIYISAYIPKNTESNGGTFKGRMEPWIHVEGDKGLCYAMPEFHRDIFFNDVDPEVAAAVSKTLSGCSLKAAGEFPSSVGYKEKGFDGRRAYIRLSKDHALVPDDQVRAISESGVDFLTKILDSSHSPFISMPAELANMVEDIVNEFGSFDEIAKP</sequence>
<dbReference type="EMBL" id="JANJQO010000289">
    <property type="protein sequence ID" value="KAJ2979378.1"/>
    <property type="molecule type" value="Genomic_DNA"/>
</dbReference>
<keyword evidence="2" id="KW-1185">Reference proteome</keyword>
<protein>
    <submittedName>
        <fullName evidence="1">Uncharacterized protein</fullName>
    </submittedName>
</protein>